<proteinExistence type="predicted"/>
<evidence type="ECO:0000313" key="2">
    <source>
        <dbReference type="EMBL" id="CAB4157062.1"/>
    </source>
</evidence>
<keyword evidence="1" id="KW-0812">Transmembrane</keyword>
<reference evidence="2" key="1">
    <citation type="submission" date="2020-04" db="EMBL/GenBank/DDBJ databases">
        <authorList>
            <person name="Chiriac C."/>
            <person name="Salcher M."/>
            <person name="Ghai R."/>
            <person name="Kavagutti S V."/>
        </authorList>
    </citation>
    <scope>NUCLEOTIDE SEQUENCE</scope>
</reference>
<feature type="transmembrane region" description="Helical" evidence="1">
    <location>
        <begin position="60"/>
        <end position="80"/>
    </location>
</feature>
<dbReference type="EMBL" id="LR796649">
    <property type="protein sequence ID" value="CAB4157062.1"/>
    <property type="molecule type" value="Genomic_DNA"/>
</dbReference>
<dbReference type="EMBL" id="LR798347">
    <property type="protein sequence ID" value="CAB5225529.1"/>
    <property type="molecule type" value="Genomic_DNA"/>
</dbReference>
<keyword evidence="1" id="KW-1133">Transmembrane helix</keyword>
<keyword evidence="1" id="KW-0472">Membrane</keyword>
<sequence>MPRDKLLHLALGVIAMLCALPALVYYEVMGLGACLAYTTSMVGLLYEGQQWVREEGQVEWLDALATAAPGWIAWGVLAIVQTVR</sequence>
<protein>
    <submittedName>
        <fullName evidence="2">Uncharacterized protein</fullName>
    </submittedName>
</protein>
<accession>A0A6J5NEG2</accession>
<organism evidence="2">
    <name type="scientific">uncultured Caudovirales phage</name>
    <dbReference type="NCBI Taxonomy" id="2100421"/>
    <lineage>
        <taxon>Viruses</taxon>
        <taxon>Duplodnaviria</taxon>
        <taxon>Heunggongvirae</taxon>
        <taxon>Uroviricota</taxon>
        <taxon>Caudoviricetes</taxon>
        <taxon>Peduoviridae</taxon>
        <taxon>Maltschvirus</taxon>
        <taxon>Maltschvirus maltsch</taxon>
    </lineage>
</organism>
<evidence type="ECO:0000313" key="3">
    <source>
        <dbReference type="EMBL" id="CAB5225529.1"/>
    </source>
</evidence>
<name>A0A6J5NEG2_9CAUD</name>
<gene>
    <name evidence="2" type="ORF">UFOVP680_21</name>
    <name evidence="3" type="ORF">UFOVP748_32</name>
</gene>
<evidence type="ECO:0000256" key="1">
    <source>
        <dbReference type="SAM" id="Phobius"/>
    </source>
</evidence>